<dbReference type="PANTHER" id="PTHR45644:SF3">
    <property type="entry name" value="FI08533P-RELATED"/>
    <property type="match status" value="1"/>
</dbReference>
<dbReference type="GeneID" id="37021526"/>
<gene>
    <name evidence="8" type="ORF">FA14DRAFT_162740</name>
</gene>
<dbReference type="GO" id="GO:0016887">
    <property type="term" value="F:ATP hydrolysis activity"/>
    <property type="evidence" value="ECO:0007669"/>
    <property type="project" value="InterPro"/>
</dbReference>
<dbReference type="Gene3D" id="1.10.8.60">
    <property type="match status" value="1"/>
</dbReference>
<dbReference type="EMBL" id="KZ819608">
    <property type="protein sequence ID" value="PWN31489.1"/>
    <property type="molecule type" value="Genomic_DNA"/>
</dbReference>
<dbReference type="OrthoDB" id="10254455at2759"/>
<dbReference type="InterPro" id="IPR003959">
    <property type="entry name" value="ATPase_AAA_core"/>
</dbReference>
<dbReference type="InterPro" id="IPR041569">
    <property type="entry name" value="AAA_lid_3"/>
</dbReference>
<dbReference type="GO" id="GO:0140570">
    <property type="term" value="P:extraction of mislocalized protein from mitochondrial outer membrane"/>
    <property type="evidence" value="ECO:0007669"/>
    <property type="project" value="TreeGrafter"/>
</dbReference>
<evidence type="ECO:0000313" key="8">
    <source>
        <dbReference type="EMBL" id="PWN31489.1"/>
    </source>
</evidence>
<dbReference type="Pfam" id="PF00004">
    <property type="entry name" value="AAA"/>
    <property type="match status" value="1"/>
</dbReference>
<dbReference type="FunCoup" id="A0A316V1R4">
    <property type="interactions" value="272"/>
</dbReference>
<dbReference type="STRING" id="1280837.A0A316V1R4"/>
<dbReference type="RefSeq" id="XP_025351791.1">
    <property type="nucleotide sequence ID" value="XM_025499745.1"/>
</dbReference>
<evidence type="ECO:0000259" key="7">
    <source>
        <dbReference type="SMART" id="SM00382"/>
    </source>
</evidence>
<keyword evidence="3" id="KW-0472">Membrane</keyword>
<dbReference type="InterPro" id="IPR027417">
    <property type="entry name" value="P-loop_NTPase"/>
</dbReference>
<dbReference type="Gene3D" id="3.40.50.300">
    <property type="entry name" value="P-loop containing nucleotide triphosphate hydrolases"/>
    <property type="match status" value="1"/>
</dbReference>
<dbReference type="InterPro" id="IPR051701">
    <property type="entry name" value="Mito_OM_Translocase_MSP1"/>
</dbReference>
<dbReference type="GO" id="GO:0005741">
    <property type="term" value="C:mitochondrial outer membrane"/>
    <property type="evidence" value="ECO:0007669"/>
    <property type="project" value="UniProtKB-SubCell"/>
</dbReference>
<keyword evidence="4 6" id="KW-0067">ATP-binding</keyword>
<evidence type="ECO:0000256" key="2">
    <source>
        <dbReference type="ARBA" id="ARBA00022741"/>
    </source>
</evidence>
<dbReference type="PROSITE" id="PS00674">
    <property type="entry name" value="AAA"/>
    <property type="match status" value="1"/>
</dbReference>
<dbReference type="Proteomes" id="UP000245771">
    <property type="component" value="Unassembled WGS sequence"/>
</dbReference>
<evidence type="ECO:0000313" key="9">
    <source>
        <dbReference type="Proteomes" id="UP000245771"/>
    </source>
</evidence>
<dbReference type="Pfam" id="PF17862">
    <property type="entry name" value="AAA_lid_3"/>
    <property type="match status" value="1"/>
</dbReference>
<dbReference type="SMART" id="SM00382">
    <property type="entry name" value="AAA"/>
    <property type="match status" value="1"/>
</dbReference>
<comment type="subcellular location">
    <subcellularLocation>
        <location evidence="1">Mitochondrion outer membrane</location>
        <topology evidence="1">Single-pass membrane protein</topology>
    </subcellularLocation>
</comment>
<feature type="domain" description="AAA+ ATPase" evidence="7">
    <location>
        <begin position="116"/>
        <end position="253"/>
    </location>
</feature>
<proteinExistence type="inferred from homology"/>
<keyword evidence="2 6" id="KW-0547">Nucleotide-binding</keyword>
<dbReference type="SUPFAM" id="SSF52540">
    <property type="entry name" value="P-loop containing nucleoside triphosphate hydrolases"/>
    <property type="match status" value="1"/>
</dbReference>
<evidence type="ECO:0000256" key="3">
    <source>
        <dbReference type="ARBA" id="ARBA00022787"/>
    </source>
</evidence>
<keyword evidence="5" id="KW-0496">Mitochondrion</keyword>
<accession>A0A316V1R4</accession>
<dbReference type="InterPro" id="IPR003593">
    <property type="entry name" value="AAA+_ATPase"/>
</dbReference>
<dbReference type="InterPro" id="IPR003960">
    <property type="entry name" value="ATPase_AAA_CS"/>
</dbReference>
<evidence type="ECO:0000256" key="5">
    <source>
        <dbReference type="ARBA" id="ARBA00023128"/>
    </source>
</evidence>
<dbReference type="AlphaFoldDB" id="A0A316V1R4"/>
<dbReference type="GO" id="GO:0005524">
    <property type="term" value="F:ATP binding"/>
    <property type="evidence" value="ECO:0007669"/>
    <property type="project" value="UniProtKB-KW"/>
</dbReference>
<protein>
    <submittedName>
        <fullName evidence="8">AAA-domain-containing protein</fullName>
    </submittedName>
</protein>
<evidence type="ECO:0000256" key="6">
    <source>
        <dbReference type="RuleBase" id="RU003651"/>
    </source>
</evidence>
<evidence type="ECO:0000256" key="4">
    <source>
        <dbReference type="ARBA" id="ARBA00022840"/>
    </source>
</evidence>
<keyword evidence="9" id="KW-1185">Reference proteome</keyword>
<reference evidence="8 9" key="1">
    <citation type="journal article" date="2018" name="Mol. Biol. Evol.">
        <title>Broad Genomic Sampling Reveals a Smut Pathogenic Ancestry of the Fungal Clade Ustilaginomycotina.</title>
        <authorList>
            <person name="Kijpornyongpan T."/>
            <person name="Mondo S.J."/>
            <person name="Barry K."/>
            <person name="Sandor L."/>
            <person name="Lee J."/>
            <person name="Lipzen A."/>
            <person name="Pangilinan J."/>
            <person name="LaButti K."/>
            <person name="Hainaut M."/>
            <person name="Henrissat B."/>
            <person name="Grigoriev I.V."/>
            <person name="Spatafora J.W."/>
            <person name="Aime M.C."/>
        </authorList>
    </citation>
    <scope>NUCLEOTIDE SEQUENCE [LARGE SCALE GENOMIC DNA]</scope>
    <source>
        <strain evidence="8 9">MCA 3882</strain>
    </source>
</reference>
<comment type="similarity">
    <text evidence="6">Belongs to the AAA ATPase family.</text>
</comment>
<keyword evidence="3" id="KW-1000">Mitochondrion outer membrane</keyword>
<sequence>MAADIAVFALSNVAFYFAFKAIMRSLDPNRQKRADAKKQSDEKLHRLGVRGEALNLNEYEEQIASELILPSQINVDFNSIGGLDGIISSLQESVIAPLCYPELFANANGRNGLLGAPKGVLLFGPPGTGKTMLAKALAKESGATFINMHVSTLTNKWFGESNKLVAALFSLARKLQPSIIFIDEIDSFLRERATGDHEVTGMMKAEFMTLWDGLTSSTDRIMVLGATNRPTDIDAAILRRMPKRYAVRLPDPDQRRKILEIMLADVRLDKQFSIDAVVKRTEGFSGSDLKEICRGAAMQPVREFIRSAEGRKQIETVSNNRKNEMSDSAPHDPIIQGKSVETRPIRNTDFFVVESVTDSNSRHVQEALD</sequence>
<dbReference type="InParanoid" id="A0A316V1R4"/>
<dbReference type="PANTHER" id="PTHR45644">
    <property type="entry name" value="AAA ATPASE, PUTATIVE (AFU_ORTHOLOGUE AFUA_2G12920)-RELATED-RELATED"/>
    <property type="match status" value="1"/>
</dbReference>
<dbReference type="FunFam" id="3.40.50.300:FF:000538">
    <property type="entry name" value="ATPase family AAA domain-containing protein 1"/>
    <property type="match status" value="1"/>
</dbReference>
<name>A0A316V1R4_9BASI</name>
<evidence type="ECO:0000256" key="1">
    <source>
        <dbReference type="ARBA" id="ARBA00004572"/>
    </source>
</evidence>
<dbReference type="GO" id="GO:0140567">
    <property type="term" value="F:membrane protein dislocase activity"/>
    <property type="evidence" value="ECO:0007669"/>
    <property type="project" value="UniProtKB-ARBA"/>
</dbReference>
<organism evidence="8 9">
    <name type="scientific">Meira miltonrushii</name>
    <dbReference type="NCBI Taxonomy" id="1280837"/>
    <lineage>
        <taxon>Eukaryota</taxon>
        <taxon>Fungi</taxon>
        <taxon>Dikarya</taxon>
        <taxon>Basidiomycota</taxon>
        <taxon>Ustilaginomycotina</taxon>
        <taxon>Exobasidiomycetes</taxon>
        <taxon>Exobasidiales</taxon>
        <taxon>Brachybasidiaceae</taxon>
        <taxon>Meira</taxon>
    </lineage>
</organism>